<feature type="chain" id="PRO_5044308955" evidence="1">
    <location>
        <begin position="20"/>
        <end position="268"/>
    </location>
</feature>
<sequence>MKKLLIAGTIALSSSISMANSNIPTDPAFAKIEQLIQANKVKDAYQELEKLAKTGNAQAMYNLGYLTQTGQGTAKNEKKAIQLYEQSAQKGYPVASYVLGKNYLTGALGLKQDAAKAKQYLQTASNQGFNDATVDLAVLYFSENTAASDQKGLKLLQPLIAKDHYQAIHAKALYEISTGFKNKDEAPIKQGLQSIQNLAQKGYIPALMAVGNMFVNGNIVPQNLPEAKKIFASLAQENVAQAKESLAVVEKMMADQAKASNKATAKKS</sequence>
<dbReference type="SUPFAM" id="SSF81901">
    <property type="entry name" value="HCP-like"/>
    <property type="match status" value="2"/>
</dbReference>
<evidence type="ECO:0000256" key="1">
    <source>
        <dbReference type="SAM" id="SignalP"/>
    </source>
</evidence>
<dbReference type="InterPro" id="IPR006597">
    <property type="entry name" value="Sel1-like"/>
</dbReference>
<evidence type="ECO:0000313" key="2">
    <source>
        <dbReference type="EMBL" id="MDM1719447.1"/>
    </source>
</evidence>
<dbReference type="PANTHER" id="PTHR43628:SF1">
    <property type="entry name" value="CHITIN SYNTHASE REGULATORY FACTOR 2-RELATED"/>
    <property type="match status" value="1"/>
</dbReference>
<dbReference type="AlphaFoldDB" id="A0AB35M146"/>
<keyword evidence="1" id="KW-0732">Signal</keyword>
<dbReference type="SMART" id="SM00671">
    <property type="entry name" value="SEL1"/>
    <property type="match status" value="3"/>
</dbReference>
<dbReference type="InterPro" id="IPR011990">
    <property type="entry name" value="TPR-like_helical_dom_sf"/>
</dbReference>
<dbReference type="Gene3D" id="1.25.40.10">
    <property type="entry name" value="Tetratricopeptide repeat domain"/>
    <property type="match status" value="1"/>
</dbReference>
<evidence type="ECO:0000313" key="3">
    <source>
        <dbReference type="Proteomes" id="UP001174419"/>
    </source>
</evidence>
<accession>A0AB35M146</accession>
<comment type="caution">
    <text evidence="2">The sequence shown here is derived from an EMBL/GenBank/DDBJ whole genome shotgun (WGS) entry which is preliminary data.</text>
</comment>
<dbReference type="PANTHER" id="PTHR43628">
    <property type="entry name" value="ACTIVATOR OF C KINASE PROTEIN 1-RELATED"/>
    <property type="match status" value="1"/>
</dbReference>
<protein>
    <submittedName>
        <fullName evidence="2">Sel1 repeat family protein</fullName>
    </submittedName>
</protein>
<gene>
    <name evidence="2" type="ORF">HX110_09965</name>
</gene>
<dbReference type="InterPro" id="IPR052945">
    <property type="entry name" value="Mitotic_Regulator"/>
</dbReference>
<organism evidence="2 3">
    <name type="scientific">Acinetobacter towneri</name>
    <dbReference type="NCBI Taxonomy" id="202956"/>
    <lineage>
        <taxon>Bacteria</taxon>
        <taxon>Pseudomonadati</taxon>
        <taxon>Pseudomonadota</taxon>
        <taxon>Gammaproteobacteria</taxon>
        <taxon>Moraxellales</taxon>
        <taxon>Moraxellaceae</taxon>
        <taxon>Acinetobacter</taxon>
    </lineage>
</organism>
<dbReference type="Proteomes" id="UP001174419">
    <property type="component" value="Unassembled WGS sequence"/>
</dbReference>
<proteinExistence type="predicted"/>
<dbReference type="RefSeq" id="WP_286381280.1">
    <property type="nucleotide sequence ID" value="NZ_JACANG010000018.1"/>
</dbReference>
<name>A0AB35M146_9GAMM</name>
<dbReference type="EMBL" id="JACANG010000018">
    <property type="protein sequence ID" value="MDM1719447.1"/>
    <property type="molecule type" value="Genomic_DNA"/>
</dbReference>
<reference evidence="2" key="1">
    <citation type="submission" date="2020-06" db="EMBL/GenBank/DDBJ databases">
        <authorList>
            <person name="Dong N."/>
        </authorList>
    </citation>
    <scope>NUCLEOTIDE SEQUENCE</scope>
    <source>
        <strain evidence="2">DF49-4</strain>
    </source>
</reference>
<reference evidence="2" key="2">
    <citation type="journal article" date="2022" name="Sci. Total Environ.">
        <title>Prevalence, transmission, and molecular epidemiology of tet(X)-positive bacteria among humans, animals, and environmental niches in China: An epidemiological, and genomic-based study.</title>
        <authorList>
            <person name="Dong N."/>
            <person name="Zeng Y."/>
            <person name="Cai C."/>
            <person name="Sun C."/>
            <person name="Lu J."/>
            <person name="Liu C."/>
            <person name="Zhou H."/>
            <person name="Sun Q."/>
            <person name="Shu L."/>
            <person name="Wang H."/>
            <person name="Wang Y."/>
            <person name="Wang S."/>
            <person name="Wu C."/>
            <person name="Chan E.W."/>
            <person name="Chen G."/>
            <person name="Shen Z."/>
            <person name="Chen S."/>
            <person name="Zhang R."/>
        </authorList>
    </citation>
    <scope>NUCLEOTIDE SEQUENCE</scope>
    <source>
        <strain evidence="2">DF49-4</strain>
    </source>
</reference>
<feature type="signal peptide" evidence="1">
    <location>
        <begin position="1"/>
        <end position="19"/>
    </location>
</feature>
<dbReference type="Pfam" id="PF08238">
    <property type="entry name" value="Sel1"/>
    <property type="match status" value="3"/>
</dbReference>